<keyword evidence="17" id="KW-1185">Reference proteome</keyword>
<dbReference type="PIRSF" id="PIRSF001619">
    <property type="entry name" value="Biotin_synth"/>
    <property type="match status" value="1"/>
</dbReference>
<dbReference type="PANTHER" id="PTHR22976:SF2">
    <property type="entry name" value="BIOTIN SYNTHASE, MITOCHONDRIAL"/>
    <property type="match status" value="1"/>
</dbReference>
<keyword evidence="4 13" id="KW-0004">4Fe-4S</keyword>
<evidence type="ECO:0000256" key="1">
    <source>
        <dbReference type="ARBA" id="ARBA00004942"/>
    </source>
</evidence>
<reference evidence="16 17" key="1">
    <citation type="submission" date="2019-02" db="EMBL/GenBank/DDBJ databases">
        <title>Genomic Encyclopedia of Type Strains, Phase IV (KMG-IV): sequencing the most valuable type-strain genomes for metagenomic binning, comparative biology and taxonomic classification.</title>
        <authorList>
            <person name="Goeker M."/>
        </authorList>
    </citation>
    <scope>NUCLEOTIDE SEQUENCE [LARGE SCALE GENOMIC DNA]</scope>
    <source>
        <strain evidence="16 17">DSM 17196</strain>
    </source>
</reference>
<dbReference type="SFLD" id="SFLDF00272">
    <property type="entry name" value="biotin_synthase"/>
    <property type="match status" value="1"/>
</dbReference>
<dbReference type="RefSeq" id="WP_130285400.1">
    <property type="nucleotide sequence ID" value="NZ_SGXE01000001.1"/>
</dbReference>
<dbReference type="GO" id="GO:0009102">
    <property type="term" value="P:biotin biosynthetic process"/>
    <property type="evidence" value="ECO:0007669"/>
    <property type="project" value="UniProtKB-UniRule"/>
</dbReference>
<keyword evidence="8 13" id="KW-0479">Metal-binding</keyword>
<evidence type="ECO:0000256" key="5">
    <source>
        <dbReference type="ARBA" id="ARBA00022679"/>
    </source>
</evidence>
<dbReference type="CDD" id="cd01335">
    <property type="entry name" value="Radical_SAM"/>
    <property type="match status" value="1"/>
</dbReference>
<dbReference type="GO" id="GO:0051537">
    <property type="term" value="F:2 iron, 2 sulfur cluster binding"/>
    <property type="evidence" value="ECO:0007669"/>
    <property type="project" value="UniProtKB-KW"/>
</dbReference>
<comment type="cofactor">
    <cofactor evidence="13 14">
        <name>[4Fe-4S] cluster</name>
        <dbReference type="ChEBI" id="CHEBI:49883"/>
    </cofactor>
    <text evidence="13 14">Binds 1 [4Fe-4S] cluster. The cluster is coordinated with 3 cysteines and an exchangeable S-adenosyl-L-methionine.</text>
</comment>
<comment type="catalytic activity">
    <reaction evidence="12 13">
        <text>(4R,5S)-dethiobiotin + (sulfur carrier)-SH + 2 reduced [2Fe-2S]-[ferredoxin] + 2 S-adenosyl-L-methionine = (sulfur carrier)-H + biotin + 2 5'-deoxyadenosine + 2 L-methionine + 2 oxidized [2Fe-2S]-[ferredoxin]</text>
        <dbReference type="Rhea" id="RHEA:22060"/>
        <dbReference type="Rhea" id="RHEA-COMP:10000"/>
        <dbReference type="Rhea" id="RHEA-COMP:10001"/>
        <dbReference type="Rhea" id="RHEA-COMP:14737"/>
        <dbReference type="Rhea" id="RHEA-COMP:14739"/>
        <dbReference type="ChEBI" id="CHEBI:17319"/>
        <dbReference type="ChEBI" id="CHEBI:29917"/>
        <dbReference type="ChEBI" id="CHEBI:33737"/>
        <dbReference type="ChEBI" id="CHEBI:33738"/>
        <dbReference type="ChEBI" id="CHEBI:57586"/>
        <dbReference type="ChEBI" id="CHEBI:57844"/>
        <dbReference type="ChEBI" id="CHEBI:59789"/>
        <dbReference type="ChEBI" id="CHEBI:64428"/>
        <dbReference type="ChEBI" id="CHEBI:149473"/>
        <dbReference type="EC" id="2.8.1.6"/>
    </reaction>
</comment>
<feature type="binding site" evidence="13 14">
    <location>
        <position position="130"/>
    </location>
    <ligand>
        <name>[2Fe-2S] cluster</name>
        <dbReference type="ChEBI" id="CHEBI:190135"/>
    </ligand>
</feature>
<dbReference type="EC" id="2.8.1.6" evidence="3 13"/>
<dbReference type="GO" id="GO:0051539">
    <property type="term" value="F:4 iron, 4 sulfur cluster binding"/>
    <property type="evidence" value="ECO:0007669"/>
    <property type="project" value="UniProtKB-KW"/>
</dbReference>
<keyword evidence="11 13" id="KW-0411">Iron-sulfur</keyword>
<dbReference type="GO" id="GO:0004076">
    <property type="term" value="F:biotin synthase activity"/>
    <property type="evidence" value="ECO:0007669"/>
    <property type="project" value="UniProtKB-UniRule"/>
</dbReference>
<dbReference type="SMART" id="SM00729">
    <property type="entry name" value="Elp3"/>
    <property type="match status" value="1"/>
</dbReference>
<evidence type="ECO:0000256" key="11">
    <source>
        <dbReference type="ARBA" id="ARBA00023014"/>
    </source>
</evidence>
<dbReference type="PANTHER" id="PTHR22976">
    <property type="entry name" value="BIOTIN SYNTHASE"/>
    <property type="match status" value="1"/>
</dbReference>
<dbReference type="InterPro" id="IPR002684">
    <property type="entry name" value="Biotin_synth/BioAB"/>
</dbReference>
<organism evidence="16 17">
    <name type="scientific">Aquimarina brevivitae</name>
    <dbReference type="NCBI Taxonomy" id="323412"/>
    <lineage>
        <taxon>Bacteria</taxon>
        <taxon>Pseudomonadati</taxon>
        <taxon>Bacteroidota</taxon>
        <taxon>Flavobacteriia</taxon>
        <taxon>Flavobacteriales</taxon>
        <taxon>Flavobacteriaceae</taxon>
        <taxon>Aquimarina</taxon>
    </lineage>
</organism>
<dbReference type="PROSITE" id="PS51918">
    <property type="entry name" value="RADICAL_SAM"/>
    <property type="match status" value="1"/>
</dbReference>
<dbReference type="InterPro" id="IPR006638">
    <property type="entry name" value="Elp3/MiaA/NifB-like_rSAM"/>
</dbReference>
<dbReference type="Gene3D" id="3.20.20.70">
    <property type="entry name" value="Aldolase class I"/>
    <property type="match status" value="1"/>
</dbReference>
<keyword evidence="5 13" id="KW-0808">Transferase</keyword>
<dbReference type="EMBL" id="SGXE01000001">
    <property type="protein sequence ID" value="RZS99575.1"/>
    <property type="molecule type" value="Genomic_DNA"/>
</dbReference>
<dbReference type="AlphaFoldDB" id="A0A4Q7PGR7"/>
<dbReference type="InterPro" id="IPR007197">
    <property type="entry name" value="rSAM"/>
</dbReference>
<name>A0A4Q7PGR7_9FLAO</name>
<dbReference type="Proteomes" id="UP000292262">
    <property type="component" value="Unassembled WGS sequence"/>
</dbReference>
<comment type="pathway">
    <text evidence="1 13">Cofactor biosynthesis; biotin biosynthesis; biotin from 7,8-diaminononanoate: step 2/2.</text>
</comment>
<keyword evidence="6 13" id="KW-0949">S-adenosyl-L-methionine</keyword>
<evidence type="ECO:0000313" key="16">
    <source>
        <dbReference type="EMBL" id="RZS99575.1"/>
    </source>
</evidence>
<keyword evidence="7 13" id="KW-0001">2Fe-2S</keyword>
<evidence type="ECO:0000256" key="4">
    <source>
        <dbReference type="ARBA" id="ARBA00022485"/>
    </source>
</evidence>
<feature type="binding site" evidence="13 14">
    <location>
        <position position="54"/>
    </location>
    <ligand>
        <name>[4Fe-4S] cluster</name>
        <dbReference type="ChEBI" id="CHEBI:49883"/>
        <note>4Fe-4S-S-AdoMet</note>
    </ligand>
</feature>
<dbReference type="SFLD" id="SFLDS00029">
    <property type="entry name" value="Radical_SAM"/>
    <property type="match status" value="1"/>
</dbReference>
<evidence type="ECO:0000256" key="13">
    <source>
        <dbReference type="HAMAP-Rule" id="MF_01694"/>
    </source>
</evidence>
<keyword evidence="10 13" id="KW-0408">Iron</keyword>
<comment type="function">
    <text evidence="13">Catalyzes the conversion of dethiobiotin (DTB) to biotin by the insertion of a sulfur atom into dethiobiotin via a radical-based mechanism.</text>
</comment>
<protein>
    <recommendedName>
        <fullName evidence="3 13">Biotin synthase</fullName>
        <ecNumber evidence="3 13">2.8.1.6</ecNumber>
    </recommendedName>
</protein>
<evidence type="ECO:0000256" key="9">
    <source>
        <dbReference type="ARBA" id="ARBA00022756"/>
    </source>
</evidence>
<dbReference type="OrthoDB" id="9786826at2"/>
<evidence type="ECO:0000313" key="17">
    <source>
        <dbReference type="Proteomes" id="UP000292262"/>
    </source>
</evidence>
<comment type="caution">
    <text evidence="16">The sequence shown here is derived from an EMBL/GenBank/DDBJ whole genome shotgun (WGS) entry which is preliminary data.</text>
</comment>
<comment type="cofactor">
    <cofactor evidence="14">
        <name>[2Fe-2S] cluster</name>
        <dbReference type="ChEBI" id="CHEBI:190135"/>
    </cofactor>
    <text evidence="14">Binds 1 [2Fe-2S] cluster. The cluster is coordinated with 3 cysteines and 1 arginine.</text>
</comment>
<sequence length="367" mass="40973">MSTIRHNWTKEEILEIYNKPLMDLLYEAASIHREYHDPNTVQVSTLLSIKTGGCPEDCGYCPQAARYHTDIEGNDLMSVSQVKAQALRAKASGSSRVCMGAAWRNVKDGEEFDNVLEMVRTINKLDMEVCCTLGMITENQAQRLAEAGLYAYNHNLDTSEEYYKEVISTRGFEDRLQTIDNVRKTNVTVCSGGIIGMGEHAEDRAGMLVALSTLDPQPESVPINALVAVEGTPMEEQTPVEIWDMIRMVATTRIVMPQTQVRLSAGRTEMSREGQAMCFFAGANSIFAGDKLLTTPNPDVNEDMEMFKMLGLNPQKPFVKKSQPETIEAADSQYKALGEKPKWTRPGHVIEKNELAKQKAKETVVRK</sequence>
<dbReference type="Pfam" id="PF06968">
    <property type="entry name" value="BATS"/>
    <property type="match status" value="1"/>
</dbReference>
<dbReference type="Pfam" id="PF04055">
    <property type="entry name" value="Radical_SAM"/>
    <property type="match status" value="1"/>
</dbReference>
<comment type="similarity">
    <text evidence="2 13">Belongs to the radical SAM superfamily. Biotin synthase family.</text>
</comment>
<evidence type="ECO:0000256" key="2">
    <source>
        <dbReference type="ARBA" id="ARBA00010765"/>
    </source>
</evidence>
<evidence type="ECO:0000256" key="8">
    <source>
        <dbReference type="ARBA" id="ARBA00022723"/>
    </source>
</evidence>
<evidence type="ECO:0000256" key="3">
    <source>
        <dbReference type="ARBA" id="ARBA00012236"/>
    </source>
</evidence>
<dbReference type="InterPro" id="IPR013785">
    <property type="entry name" value="Aldolase_TIM"/>
</dbReference>
<dbReference type="SMART" id="SM00876">
    <property type="entry name" value="BATS"/>
    <property type="match status" value="1"/>
</dbReference>
<dbReference type="UniPathway" id="UPA00078">
    <property type="reaction ID" value="UER00162"/>
</dbReference>
<evidence type="ECO:0000256" key="6">
    <source>
        <dbReference type="ARBA" id="ARBA00022691"/>
    </source>
</evidence>
<gene>
    <name evidence="13" type="primary">bioB</name>
    <name evidence="16" type="ORF">EV197_0797</name>
</gene>
<dbReference type="SUPFAM" id="SSF102114">
    <property type="entry name" value="Radical SAM enzymes"/>
    <property type="match status" value="1"/>
</dbReference>
<feature type="binding site" evidence="13 14">
    <location>
        <position position="262"/>
    </location>
    <ligand>
        <name>[2Fe-2S] cluster</name>
        <dbReference type="ChEBI" id="CHEBI:190135"/>
    </ligand>
</feature>
<proteinExistence type="inferred from homology"/>
<dbReference type="InterPro" id="IPR058240">
    <property type="entry name" value="rSAM_sf"/>
</dbReference>
<dbReference type="InterPro" id="IPR010722">
    <property type="entry name" value="BATS_dom"/>
</dbReference>
<feature type="binding site" evidence="13 14">
    <location>
        <position position="61"/>
    </location>
    <ligand>
        <name>[4Fe-4S] cluster</name>
        <dbReference type="ChEBI" id="CHEBI:49883"/>
        <note>4Fe-4S-S-AdoMet</note>
    </ligand>
</feature>
<evidence type="ECO:0000256" key="7">
    <source>
        <dbReference type="ARBA" id="ARBA00022714"/>
    </source>
</evidence>
<evidence type="ECO:0000256" key="14">
    <source>
        <dbReference type="PIRSR" id="PIRSR001619-1"/>
    </source>
</evidence>
<dbReference type="InterPro" id="IPR024177">
    <property type="entry name" value="Biotin_synthase"/>
</dbReference>
<dbReference type="SFLD" id="SFLDG01060">
    <property type="entry name" value="BATS_domain_containing"/>
    <property type="match status" value="1"/>
</dbReference>
<evidence type="ECO:0000256" key="10">
    <source>
        <dbReference type="ARBA" id="ARBA00023004"/>
    </source>
</evidence>
<dbReference type="HAMAP" id="MF_01694">
    <property type="entry name" value="BioB"/>
    <property type="match status" value="1"/>
</dbReference>
<accession>A0A4Q7PGR7</accession>
<keyword evidence="9 13" id="KW-0093">Biotin biosynthesis</keyword>
<feature type="domain" description="Radical SAM core" evidence="15">
    <location>
        <begin position="39"/>
        <end position="267"/>
    </location>
</feature>
<dbReference type="FunFam" id="3.20.20.70:FF:000011">
    <property type="entry name" value="Biotin synthase"/>
    <property type="match status" value="1"/>
</dbReference>
<comment type="subunit">
    <text evidence="13">Homodimer.</text>
</comment>
<comment type="cofactor">
    <cofactor evidence="13">
        <name>[2Fe-2S] cluster</name>
        <dbReference type="ChEBI" id="CHEBI:190135"/>
    </cofactor>
    <text evidence="13">Binds 1 [2Fe-2S] cluster. The cluster is coordinated with 3 cysteines and 1 arginine.</text>
</comment>
<dbReference type="SFLD" id="SFLDG01278">
    <property type="entry name" value="biotin_synthase_like"/>
    <property type="match status" value="1"/>
</dbReference>
<feature type="binding site" evidence="13 14">
    <location>
        <position position="190"/>
    </location>
    <ligand>
        <name>[2Fe-2S] cluster</name>
        <dbReference type="ChEBI" id="CHEBI:190135"/>
    </ligand>
</feature>
<dbReference type="NCBIfam" id="TIGR00433">
    <property type="entry name" value="bioB"/>
    <property type="match status" value="1"/>
</dbReference>
<feature type="binding site" evidence="13 14">
    <location>
        <position position="98"/>
    </location>
    <ligand>
        <name>[2Fe-2S] cluster</name>
        <dbReference type="ChEBI" id="CHEBI:190135"/>
    </ligand>
</feature>
<dbReference type="GO" id="GO:0005506">
    <property type="term" value="F:iron ion binding"/>
    <property type="evidence" value="ECO:0007669"/>
    <property type="project" value="UniProtKB-UniRule"/>
</dbReference>
<evidence type="ECO:0000259" key="15">
    <source>
        <dbReference type="PROSITE" id="PS51918"/>
    </source>
</evidence>
<evidence type="ECO:0000256" key="12">
    <source>
        <dbReference type="ARBA" id="ARBA00051157"/>
    </source>
</evidence>
<feature type="binding site" evidence="13 14">
    <location>
        <position position="58"/>
    </location>
    <ligand>
        <name>[4Fe-4S] cluster</name>
        <dbReference type="ChEBI" id="CHEBI:49883"/>
        <note>4Fe-4S-S-AdoMet</note>
    </ligand>
</feature>